<evidence type="ECO:0000313" key="3">
    <source>
        <dbReference type="Proteomes" id="UP000280696"/>
    </source>
</evidence>
<keyword evidence="1" id="KW-0812">Transmembrane</keyword>
<feature type="transmembrane region" description="Helical" evidence="1">
    <location>
        <begin position="414"/>
        <end position="436"/>
    </location>
</feature>
<dbReference type="Gene3D" id="2.20.28.30">
    <property type="entry name" value="RNA polymerase ii, chain L"/>
    <property type="match status" value="1"/>
</dbReference>
<evidence type="ECO:0000256" key="1">
    <source>
        <dbReference type="SAM" id="Phobius"/>
    </source>
</evidence>
<protein>
    <recommendedName>
        <fullName evidence="4">Zinc ribbon domain-containing protein</fullName>
    </recommendedName>
</protein>
<keyword evidence="1" id="KW-1133">Transmembrane helix</keyword>
<reference evidence="2 3" key="1">
    <citation type="submission" date="2018-09" db="EMBL/GenBank/DDBJ databases">
        <title>Murine metabolic-syndrome-specific gut microbial biobank.</title>
        <authorList>
            <person name="Liu C."/>
        </authorList>
    </citation>
    <scope>NUCLEOTIDE SEQUENCE [LARGE SCALE GENOMIC DNA]</scope>
    <source>
        <strain evidence="2 3">0.1xD8-82</strain>
    </source>
</reference>
<name>A0A3A9AGT2_9FIRM</name>
<dbReference type="EMBL" id="RAYQ01000015">
    <property type="protein sequence ID" value="RKI90284.1"/>
    <property type="molecule type" value="Genomic_DNA"/>
</dbReference>
<dbReference type="Proteomes" id="UP000280696">
    <property type="component" value="Unassembled WGS sequence"/>
</dbReference>
<proteinExistence type="predicted"/>
<keyword evidence="1" id="KW-0472">Membrane</keyword>
<sequence length="486" mass="54608">MKEENLLYECPNCGGNLKFDIPSQKLKCDYCLTMKAPYEITKDRDAEESNVFDATIFTCPQCGGEILSTDTSAAEFCSFCGASTILDSRISKELRPAHIIPFKQTKDACKSAFIAHIKRSPFAPDDLKDEKHIESFRGIYMPYWSYDISQQGPVSFTAEKSYRRGNYLYTDRYTLTGDINARYHNLSYDASSSFADNISEQIAPFDTRDQIDFTPSFLSGFYADTADVDGSLYENDARALANTASYGGIKNVPAFSDLTFKSTSSLDETLRTKCPAPKRVMYPVWFMSYRKGDRIAYATVNGQSGKVAADIPVDIKKYVIASLIMAIPVFILLNLFFTIRPRITLIYSIVLSAATFFIYLSEIVKIYHRDKKDDDRGYLYQKTFDSSAELKTKAGKKGIPAINKLRQFENAGSGLKLPGFAGSLAAMITALFVFIWNPVSDIWYYGSTSLIFLGILFTVTGIIRQYNILTTRKLPQFERRGGNDNA</sequence>
<organism evidence="2 3">
    <name type="scientific">Parablautia intestinalis</name>
    <dbReference type="NCBI Taxonomy" id="2320100"/>
    <lineage>
        <taxon>Bacteria</taxon>
        <taxon>Bacillati</taxon>
        <taxon>Bacillota</taxon>
        <taxon>Clostridia</taxon>
        <taxon>Lachnospirales</taxon>
        <taxon>Lachnospiraceae</taxon>
        <taxon>Parablautia</taxon>
    </lineage>
</organism>
<evidence type="ECO:0008006" key="4">
    <source>
        <dbReference type="Google" id="ProtNLM"/>
    </source>
</evidence>
<keyword evidence="3" id="KW-1185">Reference proteome</keyword>
<gene>
    <name evidence="2" type="ORF">D7V94_14270</name>
</gene>
<accession>A0A3A9AGT2</accession>
<comment type="caution">
    <text evidence="2">The sequence shown here is derived from an EMBL/GenBank/DDBJ whole genome shotgun (WGS) entry which is preliminary data.</text>
</comment>
<evidence type="ECO:0000313" key="2">
    <source>
        <dbReference type="EMBL" id="RKI90284.1"/>
    </source>
</evidence>
<feature type="transmembrane region" description="Helical" evidence="1">
    <location>
        <begin position="318"/>
        <end position="339"/>
    </location>
</feature>
<feature type="transmembrane region" description="Helical" evidence="1">
    <location>
        <begin position="442"/>
        <end position="463"/>
    </location>
</feature>
<dbReference type="AlphaFoldDB" id="A0A3A9AGT2"/>
<feature type="transmembrane region" description="Helical" evidence="1">
    <location>
        <begin position="345"/>
        <end position="364"/>
    </location>
</feature>